<organism evidence="2">
    <name type="scientific">Nephroselmis olivacea</name>
    <name type="common">Green alga</name>
    <dbReference type="NCBI Taxonomy" id="31312"/>
    <lineage>
        <taxon>Eukaryota</taxon>
        <taxon>Viridiplantae</taxon>
        <taxon>Chlorophyta</taxon>
        <taxon>Nephroselmidophyceae</taxon>
        <taxon>Nephroselmidales</taxon>
        <taxon>Nephroselmidaceae</taxon>
        <taxon>Nephroselmis</taxon>
    </lineage>
</organism>
<name>Q9TC98_NEPOL</name>
<sequence length="228" mass="26581">MNIFVRHFYVSTYKSNERIGPHNFDVISVLVGNLLGDAHIEFRKPSSRVSLHVGSPNRSYIQWLHEFYSSRGYCSTNPLVYQPQIGKNSKVYYSTKINTFSFQSFNWLYELFMREINGKKVKRVPNNIGDYLTAQALAVWFMDDATRSNSGVLFCTDAFVLEDVQLLQEVLRKKFHLHTTTHYGPTNTEKKPTYRIYIKKSSIPLFRSLIEKYVHASMIYKLPNINNS</sequence>
<keyword evidence="2" id="KW-0496">Mitochondrion</keyword>
<dbReference type="Gene3D" id="3.10.28.10">
    <property type="entry name" value="Homing endonucleases"/>
    <property type="match status" value="2"/>
</dbReference>
<gene>
    <name evidence="2" type="primary">orf228</name>
</gene>
<dbReference type="SUPFAM" id="SSF55608">
    <property type="entry name" value="Homing endonucleases"/>
    <property type="match status" value="1"/>
</dbReference>
<evidence type="ECO:0000313" key="2">
    <source>
        <dbReference type="EMBL" id="AAF03199.1"/>
    </source>
</evidence>
<accession>Q9TC98</accession>
<geneLocation type="mitochondrion" evidence="2"/>
<evidence type="ECO:0000259" key="1">
    <source>
        <dbReference type="Pfam" id="PF03161"/>
    </source>
</evidence>
<dbReference type="AlphaFoldDB" id="Q9TC98"/>
<dbReference type="Pfam" id="PF03161">
    <property type="entry name" value="LAGLIDADG_2"/>
    <property type="match status" value="1"/>
</dbReference>
<proteinExistence type="predicted"/>
<dbReference type="InterPro" id="IPR027434">
    <property type="entry name" value="Homing_endonucl"/>
</dbReference>
<dbReference type="InterPro" id="IPR004860">
    <property type="entry name" value="LAGLIDADG_dom"/>
</dbReference>
<protein>
    <submittedName>
        <fullName evidence="2">Putative site-specific DNA endonuclease</fullName>
    </submittedName>
</protein>
<keyword evidence="2" id="KW-0255">Endonuclease</keyword>
<dbReference type="RefSeq" id="YP_665672.1">
    <property type="nucleotide sequence ID" value="NC_008239.1"/>
</dbReference>
<dbReference type="GeneID" id="4178080"/>
<reference evidence="2" key="1">
    <citation type="journal article" date="1999" name="Plant Cell">
        <title>The complete mitochondrial DNA sequences of Nephroselmis olivacea and Pedinomonas minor: two radically different evolutionary patterns within the green algae.</title>
        <authorList>
            <person name="Turmel M."/>
            <person name="Lemieux C."/>
            <person name="Burger G."/>
            <person name="Lang B.F."/>
            <person name="Otis C."/>
            <person name="Plante I."/>
            <person name="Gray M.W."/>
        </authorList>
    </citation>
    <scope>NUCLEOTIDE SEQUENCE</scope>
    <source>
        <strain evidence="2">NIES-484</strain>
    </source>
</reference>
<dbReference type="GO" id="GO:0004519">
    <property type="term" value="F:endonuclease activity"/>
    <property type="evidence" value="ECO:0007669"/>
    <property type="project" value="UniProtKB-KW"/>
</dbReference>
<keyword evidence="2" id="KW-0540">Nuclease</keyword>
<dbReference type="EMBL" id="AF110138">
    <property type="protein sequence ID" value="AAF03199.1"/>
    <property type="molecule type" value="Genomic_DNA"/>
</dbReference>
<keyword evidence="2" id="KW-0378">Hydrolase</keyword>
<feature type="domain" description="Homing endonuclease LAGLIDADG" evidence="1">
    <location>
        <begin position="28"/>
        <end position="206"/>
    </location>
</feature>